<dbReference type="Gene3D" id="3.10.310.50">
    <property type="match status" value="1"/>
</dbReference>
<keyword evidence="4" id="KW-1185">Reference proteome</keyword>
<organism evidence="3 4">
    <name type="scientific">Thauera linaloolentis (strain DSM 12138 / JCM 21573 / CCUG 41526 / CIP 105981 / IAM 15112 / NBRC 102519 / 47Lol)</name>
    <dbReference type="NCBI Taxonomy" id="1123367"/>
    <lineage>
        <taxon>Bacteria</taxon>
        <taxon>Pseudomonadati</taxon>
        <taxon>Pseudomonadota</taxon>
        <taxon>Betaproteobacteria</taxon>
        <taxon>Rhodocyclales</taxon>
        <taxon>Zoogloeaceae</taxon>
        <taxon>Thauera</taxon>
    </lineage>
</organism>
<evidence type="ECO:0000313" key="4">
    <source>
        <dbReference type="Proteomes" id="UP000013232"/>
    </source>
</evidence>
<dbReference type="InterPro" id="IPR007621">
    <property type="entry name" value="TPM_dom"/>
</dbReference>
<evidence type="ECO:0000259" key="2">
    <source>
        <dbReference type="Pfam" id="PF04536"/>
    </source>
</evidence>
<name>N6YSE0_THAL4</name>
<dbReference type="Proteomes" id="UP000013232">
    <property type="component" value="Unassembled WGS sequence"/>
</dbReference>
<dbReference type="Pfam" id="PF04536">
    <property type="entry name" value="TPM_phosphatase"/>
    <property type="match status" value="1"/>
</dbReference>
<feature type="transmembrane region" description="Helical" evidence="1">
    <location>
        <begin position="215"/>
        <end position="234"/>
    </location>
</feature>
<keyword evidence="1" id="KW-1133">Transmembrane helix</keyword>
<proteinExistence type="predicted"/>
<dbReference type="PANTHER" id="PTHR30373">
    <property type="entry name" value="UPF0603 PROTEIN YGCG"/>
    <property type="match status" value="1"/>
</dbReference>
<sequence>MIMTTTAAQAGAAIRVAARPRTARGMPGVPDWQRFLQQLVLAVLILSWPLALLAQQVQPVPALTARVIDRSATLDAAQLQALEQKLAGFEAERGSQIVVLIVSTTAPEDIAAYAWRVADNWKIGRRDIGDGILLVVAKDDRRVRIEVARALEGAVPDLAAHQIIDRLVTPAFRQGDFAGGLNAGVDGLMARIRGEDLPLPAPDRRGGGEPALEDLAALLFIAVPVAGAFLTGLFGRKLGAAATGGVAGFVVKLITGSLLVGLLAGVAALVFVLVLGIGGGGGGRGGPGGFHRGGGPVIWGGGGRSRGGFGSGGGGSFGGGGASGRW</sequence>
<feature type="domain" description="TPM" evidence="2">
    <location>
        <begin position="67"/>
        <end position="190"/>
    </location>
</feature>
<reference evidence="3 4" key="1">
    <citation type="submission" date="2012-09" db="EMBL/GenBank/DDBJ databases">
        <title>Draft Genome Sequences of 6 Strains from Genus Thauera.</title>
        <authorList>
            <person name="Liu B."/>
            <person name="Shapleigh J.P."/>
            <person name="Frostegard A.H."/>
        </authorList>
    </citation>
    <scope>NUCLEOTIDE SEQUENCE [LARGE SCALE GENOMIC DNA]</scope>
    <source>
        <strain evidence="4">47Lol / DSM 12138</strain>
    </source>
</reference>
<comment type="caution">
    <text evidence="3">The sequence shown here is derived from an EMBL/GenBank/DDBJ whole genome shotgun (WGS) entry which is preliminary data.</text>
</comment>
<gene>
    <name evidence="3" type="ORF">C666_16010</name>
</gene>
<dbReference type="eggNOG" id="COG1512">
    <property type="taxonomic scope" value="Bacteria"/>
</dbReference>
<evidence type="ECO:0000313" key="3">
    <source>
        <dbReference type="EMBL" id="ENO85123.1"/>
    </source>
</evidence>
<dbReference type="EMBL" id="AMXE01000084">
    <property type="protein sequence ID" value="ENO85123.1"/>
    <property type="molecule type" value="Genomic_DNA"/>
</dbReference>
<dbReference type="PANTHER" id="PTHR30373:SF2">
    <property type="entry name" value="UPF0603 PROTEIN YGCG"/>
    <property type="match status" value="1"/>
</dbReference>
<feature type="transmembrane region" description="Helical" evidence="1">
    <location>
        <begin position="254"/>
        <end position="277"/>
    </location>
</feature>
<dbReference type="AlphaFoldDB" id="N6YSE0"/>
<evidence type="ECO:0000256" key="1">
    <source>
        <dbReference type="SAM" id="Phobius"/>
    </source>
</evidence>
<protein>
    <recommendedName>
        <fullName evidence="2">TPM domain-containing protein</fullName>
    </recommendedName>
</protein>
<dbReference type="RefSeq" id="WP_004343281.1">
    <property type="nucleotide sequence ID" value="NZ_AMXE01000084.1"/>
</dbReference>
<keyword evidence="1" id="KW-0472">Membrane</keyword>
<keyword evidence="1" id="KW-0812">Transmembrane</keyword>
<accession>N6YSE0</accession>
<dbReference type="STRING" id="1123367.GCA_000621305_01419"/>